<feature type="transmembrane region" description="Helical" evidence="6">
    <location>
        <begin position="42"/>
        <end position="65"/>
    </location>
</feature>
<feature type="transmembrane region" description="Helical" evidence="6">
    <location>
        <begin position="126"/>
        <end position="145"/>
    </location>
</feature>
<evidence type="ECO:0000256" key="1">
    <source>
        <dbReference type="ARBA" id="ARBA00004141"/>
    </source>
</evidence>
<dbReference type="GO" id="GO:0022857">
    <property type="term" value="F:transmembrane transporter activity"/>
    <property type="evidence" value="ECO:0007669"/>
    <property type="project" value="UniProtKB-UniRule"/>
</dbReference>
<evidence type="ECO:0000313" key="7">
    <source>
        <dbReference type="EMBL" id="CAE0429645.1"/>
    </source>
</evidence>
<feature type="transmembrane region" description="Helical" evidence="6">
    <location>
        <begin position="278"/>
        <end position="303"/>
    </location>
</feature>
<comment type="similarity">
    <text evidence="2 6">Belongs to the CTL (choline transporter-like) family.</text>
</comment>
<feature type="transmembrane region" description="Helical" evidence="6">
    <location>
        <begin position="152"/>
        <end position="174"/>
    </location>
</feature>
<feature type="transmembrane region" description="Helical" evidence="6">
    <location>
        <begin position="461"/>
        <end position="480"/>
    </location>
</feature>
<feature type="transmembrane region" description="Helical" evidence="6">
    <location>
        <begin position="514"/>
        <end position="535"/>
    </location>
</feature>
<dbReference type="InterPro" id="IPR007603">
    <property type="entry name" value="Choline_transptr-like"/>
</dbReference>
<feature type="transmembrane region" description="Helical" evidence="6">
    <location>
        <begin position="425"/>
        <end position="449"/>
    </location>
</feature>
<accession>A0A7S3LH18</accession>
<feature type="transmembrane region" description="Helical" evidence="6">
    <location>
        <begin position="487"/>
        <end position="508"/>
    </location>
</feature>
<organism evidence="7">
    <name type="scientific">Aplanochytrium stocchinoi</name>
    <dbReference type="NCBI Taxonomy" id="215587"/>
    <lineage>
        <taxon>Eukaryota</taxon>
        <taxon>Sar</taxon>
        <taxon>Stramenopiles</taxon>
        <taxon>Bigyra</taxon>
        <taxon>Labyrinthulomycetes</taxon>
        <taxon>Thraustochytrida</taxon>
        <taxon>Thraustochytriidae</taxon>
        <taxon>Aplanochytrium</taxon>
    </lineage>
</organism>
<dbReference type="GO" id="GO:0005886">
    <property type="term" value="C:plasma membrane"/>
    <property type="evidence" value="ECO:0007669"/>
    <property type="project" value="UniProtKB-SubCell"/>
</dbReference>
<keyword evidence="5 6" id="KW-0472">Membrane</keyword>
<proteinExistence type="inferred from homology"/>
<dbReference type="AlphaFoldDB" id="A0A7S3LH18"/>
<feature type="transmembrane region" description="Helical" evidence="6">
    <location>
        <begin position="180"/>
        <end position="201"/>
    </location>
</feature>
<evidence type="ECO:0000256" key="3">
    <source>
        <dbReference type="ARBA" id="ARBA00022692"/>
    </source>
</evidence>
<evidence type="ECO:0000256" key="6">
    <source>
        <dbReference type="RuleBase" id="RU368066"/>
    </source>
</evidence>
<comment type="subcellular location">
    <subcellularLocation>
        <location evidence="6">Cell membrane</location>
        <topology evidence="6">Multi-pass membrane protein</topology>
    </subcellularLocation>
    <subcellularLocation>
        <location evidence="1">Membrane</location>
        <topology evidence="1">Multi-pass membrane protein</topology>
    </subcellularLocation>
</comment>
<keyword evidence="3 6" id="KW-0812">Transmembrane</keyword>
<sequence>MASKVVVAAVPVATATSGSGGATLESQVTYTGRWAKTRKSTIDLLCFAIFVGGCIAFFVSGFVIVGKKNFDPSQISFGNISGLDGFSEDFKQEIQDCQAELVGRRLQVSIFELEERFFDVFGRDPYIVATPMAIVVVIAVIWLGSLIKFARFVAWACTIISIVLPGFLGIVLLVEGVDATTPGLLIAYTIFLAFIAYKTRAEIDQAAGHMRIAVTILLKKPAIFLAAFVIEVLFLLSMAAAFWFTVSSALIFEAKPENFCIPTTVEYVGKLQAFYGFFFFWIMHYFAASRLVVVAMTVSGYFFEDSKKPGNYAMHALKTTLTSSAPTISVGALITAVTEYIFKKTQERFWFLDPIGCFLQCLLILIGSCIQALTRFSLISHGISGEGFFTSATLAFHTIKQSGLVDNPNSSGHRAFLAAYINDRVAVFVTELSSSTFAIVSGLIGWSLADKATDQNTLSELFTLIDSAFLFVVFVFFFLWITKRPMFGLFGIILGTNWIPTGIPVFLIPGICGIFIACLAAIFLDFTAAVVLNAIDTVFLLQAIAKVNNVVYEGEKGLWAEQMTGEAVALV</sequence>
<dbReference type="PANTHER" id="PTHR12385">
    <property type="entry name" value="CHOLINE TRANSPORTER-LIKE (SLC FAMILY 44)"/>
    <property type="match status" value="1"/>
</dbReference>
<feature type="transmembrane region" description="Helical" evidence="6">
    <location>
        <begin position="324"/>
        <end position="342"/>
    </location>
</feature>
<evidence type="ECO:0000256" key="5">
    <source>
        <dbReference type="ARBA" id="ARBA00023136"/>
    </source>
</evidence>
<feature type="transmembrane region" description="Helical" evidence="6">
    <location>
        <begin position="222"/>
        <end position="246"/>
    </location>
</feature>
<reference evidence="7" key="1">
    <citation type="submission" date="2021-01" db="EMBL/GenBank/DDBJ databases">
        <authorList>
            <person name="Corre E."/>
            <person name="Pelletier E."/>
            <person name="Niang G."/>
            <person name="Scheremetjew M."/>
            <person name="Finn R."/>
            <person name="Kale V."/>
            <person name="Holt S."/>
            <person name="Cochrane G."/>
            <person name="Meng A."/>
            <person name="Brown T."/>
            <person name="Cohen L."/>
        </authorList>
    </citation>
    <scope>NUCLEOTIDE SEQUENCE</scope>
    <source>
        <strain evidence="7">GSBS06</strain>
    </source>
</reference>
<evidence type="ECO:0000256" key="4">
    <source>
        <dbReference type="ARBA" id="ARBA00022989"/>
    </source>
</evidence>
<evidence type="ECO:0000256" key="2">
    <source>
        <dbReference type="ARBA" id="ARBA00007168"/>
    </source>
</evidence>
<comment type="function">
    <text evidence="6">Choline transporter.</text>
</comment>
<dbReference type="EMBL" id="HBIN01000045">
    <property type="protein sequence ID" value="CAE0429645.1"/>
    <property type="molecule type" value="Transcribed_RNA"/>
</dbReference>
<gene>
    <name evidence="7" type="ORF">ASTO00021_LOCUS16</name>
</gene>
<dbReference type="Pfam" id="PF04515">
    <property type="entry name" value="Choline_transpo"/>
    <property type="match status" value="1"/>
</dbReference>
<protein>
    <recommendedName>
        <fullName evidence="6">Choline transporter-like protein</fullName>
    </recommendedName>
</protein>
<name>A0A7S3LH18_9STRA</name>
<keyword evidence="4 6" id="KW-1133">Transmembrane helix</keyword>
<feature type="transmembrane region" description="Helical" evidence="6">
    <location>
        <begin position="348"/>
        <end position="370"/>
    </location>
</feature>